<dbReference type="GO" id="GO:0016020">
    <property type="term" value="C:membrane"/>
    <property type="evidence" value="ECO:0007669"/>
    <property type="project" value="UniProtKB-SubCell"/>
</dbReference>
<dbReference type="InterPro" id="IPR036249">
    <property type="entry name" value="Thioredoxin-like_sf"/>
</dbReference>
<dbReference type="PANTHER" id="PTHR46426">
    <property type="entry name" value="PROTEIN DISULFIDE-ISOMERASE TMX3"/>
    <property type="match status" value="1"/>
</dbReference>
<dbReference type="PROSITE" id="PS51352">
    <property type="entry name" value="THIOREDOXIN_2"/>
    <property type="match status" value="1"/>
</dbReference>
<keyword evidence="4" id="KW-0472">Membrane</keyword>
<dbReference type="EMBL" id="GL349441">
    <property type="protein sequence ID" value="KNC56297.1"/>
    <property type="molecule type" value="Genomic_DNA"/>
</dbReference>
<dbReference type="OMA" id="IAEINCE"/>
<keyword evidence="7" id="KW-1185">Reference proteome</keyword>
<name>A0A0L0DVU0_THETB</name>
<dbReference type="CDD" id="cd02961">
    <property type="entry name" value="PDI_a_family"/>
    <property type="match status" value="1"/>
</dbReference>
<dbReference type="PRINTS" id="PR00421">
    <property type="entry name" value="THIOREDOXIN"/>
</dbReference>
<dbReference type="Pfam" id="PF00085">
    <property type="entry name" value="Thioredoxin"/>
    <property type="match status" value="1"/>
</dbReference>
<evidence type="ECO:0000256" key="1">
    <source>
        <dbReference type="ARBA" id="ARBA00004167"/>
    </source>
</evidence>
<sequence length="119" mass="13001">MSDADAGELLSDKSLTLVEFYAPWCHYCKELEPVLVALAKQDAPELRVAKIDCTRSATTCRAFGVRGYPTLFLVRGPRIIPYGGARSLSALHAWSQGADFAAAMPNPLPPPMPRLHALY</sequence>
<proteinExistence type="predicted"/>
<dbReference type="PANTHER" id="PTHR46426:SF1">
    <property type="entry name" value="PROTEIN DISULFIDE-ISOMERASE TMX3"/>
    <property type="match status" value="1"/>
</dbReference>
<dbReference type="OrthoDB" id="74910at2759"/>
<protein>
    <submittedName>
        <fullName evidence="6">Thioredoxin domain-containing protein</fullName>
    </submittedName>
</protein>
<dbReference type="SUPFAM" id="SSF52833">
    <property type="entry name" value="Thioredoxin-like"/>
    <property type="match status" value="1"/>
</dbReference>
<dbReference type="RefSeq" id="XP_013760816.1">
    <property type="nucleotide sequence ID" value="XM_013905362.1"/>
</dbReference>
<dbReference type="InterPro" id="IPR013766">
    <property type="entry name" value="Thioredoxin_domain"/>
</dbReference>
<dbReference type="eggNOG" id="KOG0191">
    <property type="taxonomic scope" value="Eukaryota"/>
</dbReference>
<evidence type="ECO:0000256" key="2">
    <source>
        <dbReference type="ARBA" id="ARBA00022692"/>
    </source>
</evidence>
<keyword evidence="2" id="KW-0812">Transmembrane</keyword>
<keyword evidence="3" id="KW-1133">Transmembrane helix</keyword>
<dbReference type="STRING" id="461836.A0A0L0DVU0"/>
<evidence type="ECO:0000256" key="4">
    <source>
        <dbReference type="ARBA" id="ARBA00023136"/>
    </source>
</evidence>
<dbReference type="GeneID" id="25561955"/>
<accession>A0A0L0DVU0</accession>
<dbReference type="Proteomes" id="UP000054408">
    <property type="component" value="Unassembled WGS sequence"/>
</dbReference>
<dbReference type="GO" id="GO:0005783">
    <property type="term" value="C:endoplasmic reticulum"/>
    <property type="evidence" value="ECO:0007669"/>
    <property type="project" value="TreeGrafter"/>
</dbReference>
<evidence type="ECO:0000313" key="6">
    <source>
        <dbReference type="EMBL" id="KNC56297.1"/>
    </source>
</evidence>
<comment type="subcellular location">
    <subcellularLocation>
        <location evidence="1">Membrane</location>
        <topology evidence="1">Single-pass membrane protein</topology>
    </subcellularLocation>
</comment>
<dbReference type="InterPro" id="IPR052250">
    <property type="entry name" value="PDI_TMX3"/>
</dbReference>
<evidence type="ECO:0000256" key="3">
    <source>
        <dbReference type="ARBA" id="ARBA00022989"/>
    </source>
</evidence>
<feature type="domain" description="Thioredoxin" evidence="5">
    <location>
        <begin position="1"/>
        <end position="103"/>
    </location>
</feature>
<dbReference type="AlphaFoldDB" id="A0A0L0DVU0"/>
<gene>
    <name evidence="6" type="ORF">AMSG_02267</name>
</gene>
<evidence type="ECO:0000259" key="5">
    <source>
        <dbReference type="PROSITE" id="PS51352"/>
    </source>
</evidence>
<evidence type="ECO:0000313" key="7">
    <source>
        <dbReference type="Proteomes" id="UP000054408"/>
    </source>
</evidence>
<dbReference type="Gene3D" id="3.40.30.10">
    <property type="entry name" value="Glutaredoxin"/>
    <property type="match status" value="1"/>
</dbReference>
<organism evidence="6 7">
    <name type="scientific">Thecamonas trahens ATCC 50062</name>
    <dbReference type="NCBI Taxonomy" id="461836"/>
    <lineage>
        <taxon>Eukaryota</taxon>
        <taxon>Apusozoa</taxon>
        <taxon>Apusomonadida</taxon>
        <taxon>Apusomonadidae</taxon>
        <taxon>Thecamonas</taxon>
    </lineage>
</organism>
<reference evidence="6 7" key="1">
    <citation type="submission" date="2010-05" db="EMBL/GenBank/DDBJ databases">
        <title>The Genome Sequence of Thecamonas trahens ATCC 50062.</title>
        <authorList>
            <consortium name="The Broad Institute Genome Sequencing Platform"/>
            <person name="Russ C."/>
            <person name="Cuomo C."/>
            <person name="Shea T."/>
            <person name="Young S.K."/>
            <person name="Zeng Q."/>
            <person name="Koehrsen M."/>
            <person name="Haas B."/>
            <person name="Borodovsky M."/>
            <person name="Guigo R."/>
            <person name="Alvarado L."/>
            <person name="Berlin A."/>
            <person name="Bochicchio J."/>
            <person name="Borenstein D."/>
            <person name="Chapman S."/>
            <person name="Chen Z."/>
            <person name="Freedman E."/>
            <person name="Gellesch M."/>
            <person name="Goldberg J."/>
            <person name="Griggs A."/>
            <person name="Gujja S."/>
            <person name="Heilman E."/>
            <person name="Heiman D."/>
            <person name="Hepburn T."/>
            <person name="Howarth C."/>
            <person name="Jen D."/>
            <person name="Larson L."/>
            <person name="Mehta T."/>
            <person name="Park D."/>
            <person name="Pearson M."/>
            <person name="Roberts A."/>
            <person name="Saif S."/>
            <person name="Shenoy N."/>
            <person name="Sisk P."/>
            <person name="Stolte C."/>
            <person name="Sykes S."/>
            <person name="Thomson T."/>
            <person name="Walk T."/>
            <person name="White J."/>
            <person name="Yandava C."/>
            <person name="Burger G."/>
            <person name="Gray M.W."/>
            <person name="Holland P.W.H."/>
            <person name="King N."/>
            <person name="Lang F.B.F."/>
            <person name="Roger A.J."/>
            <person name="Ruiz-Trillo I."/>
            <person name="Lander E."/>
            <person name="Nusbaum C."/>
        </authorList>
    </citation>
    <scope>NUCLEOTIDE SEQUENCE [LARGE SCALE GENOMIC DNA]</scope>
    <source>
        <strain evidence="6 7">ATCC 50062</strain>
    </source>
</reference>